<dbReference type="CDD" id="cd01400">
    <property type="entry name" value="6PGL"/>
    <property type="match status" value="1"/>
</dbReference>
<dbReference type="InterPro" id="IPR037171">
    <property type="entry name" value="NagB/RpiA_transferase-like"/>
</dbReference>
<proteinExistence type="inferred from homology"/>
<dbReference type="PANTHER" id="PTHR11054:SF0">
    <property type="entry name" value="6-PHOSPHOGLUCONOLACTONASE"/>
    <property type="match status" value="1"/>
</dbReference>
<comment type="catalytic activity">
    <reaction evidence="1 7">
        <text>6-phospho-D-glucono-1,5-lactone + H2O = 6-phospho-D-gluconate + H(+)</text>
        <dbReference type="Rhea" id="RHEA:12556"/>
        <dbReference type="ChEBI" id="CHEBI:15377"/>
        <dbReference type="ChEBI" id="CHEBI:15378"/>
        <dbReference type="ChEBI" id="CHEBI:57955"/>
        <dbReference type="ChEBI" id="CHEBI:58759"/>
        <dbReference type="EC" id="3.1.1.31"/>
    </reaction>
</comment>
<dbReference type="GO" id="GO:0017057">
    <property type="term" value="F:6-phosphogluconolactonase activity"/>
    <property type="evidence" value="ECO:0007669"/>
    <property type="project" value="UniProtKB-UniRule"/>
</dbReference>
<organism evidence="9 10">
    <name type="scientific">Leptospira interrogans serovar Copenhageni str. LT2050</name>
    <dbReference type="NCBI Taxonomy" id="1001598"/>
    <lineage>
        <taxon>Bacteria</taxon>
        <taxon>Pseudomonadati</taxon>
        <taxon>Spirochaetota</taxon>
        <taxon>Spirochaetia</taxon>
        <taxon>Leptospirales</taxon>
        <taxon>Leptospiraceae</taxon>
        <taxon>Leptospira</taxon>
    </lineage>
</organism>
<dbReference type="NCBIfam" id="TIGR01198">
    <property type="entry name" value="pgl"/>
    <property type="match status" value="1"/>
</dbReference>
<dbReference type="InterPro" id="IPR005900">
    <property type="entry name" value="6-phosphogluconolactonase_DevB"/>
</dbReference>
<gene>
    <name evidence="7 9" type="primary">pgl</name>
    <name evidence="9" type="ORF">LEP1GSC150_2770</name>
</gene>
<dbReference type="InterPro" id="IPR039104">
    <property type="entry name" value="6PGL"/>
</dbReference>
<evidence type="ECO:0000256" key="6">
    <source>
        <dbReference type="ARBA" id="ARBA00020337"/>
    </source>
</evidence>
<dbReference type="Proteomes" id="UP000011778">
    <property type="component" value="Unassembled WGS sequence"/>
</dbReference>
<reference evidence="9 10" key="1">
    <citation type="submission" date="2013-02" db="EMBL/GenBank/DDBJ databases">
        <authorList>
            <person name="Harkins D.M."/>
            <person name="Durkin A.S."/>
            <person name="Brinkac L.M."/>
            <person name="Haft D.H."/>
            <person name="Selengut J.D."/>
            <person name="Sanka R."/>
            <person name="DePew J."/>
            <person name="Purushe J."/>
            <person name="Tulsiani S.M."/>
            <person name="Graham G.C."/>
            <person name="Burns M.-A."/>
            <person name="Dohnt M.F."/>
            <person name="Smythe L.D."/>
            <person name="McKay D.B."/>
            <person name="Craig S.B."/>
            <person name="Vinetz J.M."/>
            <person name="Sutton G.G."/>
            <person name="Nierman W.C."/>
            <person name="Fouts D.E."/>
        </authorList>
    </citation>
    <scope>NUCLEOTIDE SEQUENCE [LARGE SCALE GENOMIC DNA]</scope>
    <source>
        <strain evidence="9 10">LT2050</strain>
    </source>
</reference>
<dbReference type="InterPro" id="IPR006148">
    <property type="entry name" value="Glc/Gal-6P_isomerase"/>
</dbReference>
<dbReference type="PANTHER" id="PTHR11054">
    <property type="entry name" value="6-PHOSPHOGLUCONOLACTONASE"/>
    <property type="match status" value="1"/>
</dbReference>
<comment type="pathway">
    <text evidence="3 7">Carbohydrate degradation; pentose phosphate pathway; D-ribulose 5-phosphate from D-glucose 6-phosphate (oxidative stage): step 2/3.</text>
</comment>
<comment type="similarity">
    <text evidence="4 7">Belongs to the glucosamine/galactosamine-6-phosphate isomerase family. 6-phosphogluconolactonase subfamily.</text>
</comment>
<evidence type="ECO:0000256" key="2">
    <source>
        <dbReference type="ARBA" id="ARBA00002681"/>
    </source>
</evidence>
<name>M3GFR9_LEPIT</name>
<dbReference type="Gene3D" id="3.40.50.1360">
    <property type="match status" value="1"/>
</dbReference>
<evidence type="ECO:0000259" key="8">
    <source>
        <dbReference type="Pfam" id="PF01182"/>
    </source>
</evidence>
<feature type="domain" description="Glucosamine/galactosamine-6-phosphate isomerase" evidence="8">
    <location>
        <begin position="9"/>
        <end position="207"/>
    </location>
</feature>
<protein>
    <recommendedName>
        <fullName evidence="6 7">6-phosphogluconolactonase</fullName>
        <shortName evidence="7">6PGL</shortName>
        <ecNumber evidence="5 7">3.1.1.31</ecNumber>
    </recommendedName>
</protein>
<evidence type="ECO:0000256" key="3">
    <source>
        <dbReference type="ARBA" id="ARBA00004961"/>
    </source>
</evidence>
<evidence type="ECO:0000256" key="4">
    <source>
        <dbReference type="ARBA" id="ARBA00010662"/>
    </source>
</evidence>
<dbReference type="SUPFAM" id="SSF100950">
    <property type="entry name" value="NagB/RpiA/CoA transferase-like"/>
    <property type="match status" value="1"/>
</dbReference>
<evidence type="ECO:0000256" key="7">
    <source>
        <dbReference type="RuleBase" id="RU365095"/>
    </source>
</evidence>
<comment type="caution">
    <text evidence="9">The sequence shown here is derived from an EMBL/GenBank/DDBJ whole genome shotgun (WGS) entry which is preliminary data.</text>
</comment>
<dbReference type="UniPathway" id="UPA00115">
    <property type="reaction ID" value="UER00409"/>
</dbReference>
<evidence type="ECO:0000256" key="5">
    <source>
        <dbReference type="ARBA" id="ARBA00013198"/>
    </source>
</evidence>
<dbReference type="GO" id="GO:0005975">
    <property type="term" value="P:carbohydrate metabolic process"/>
    <property type="evidence" value="ECO:0007669"/>
    <property type="project" value="UniProtKB-UniRule"/>
</dbReference>
<evidence type="ECO:0000313" key="10">
    <source>
        <dbReference type="Proteomes" id="UP000011778"/>
    </source>
</evidence>
<evidence type="ECO:0000256" key="1">
    <source>
        <dbReference type="ARBA" id="ARBA00000832"/>
    </source>
</evidence>
<dbReference type="GO" id="GO:0006098">
    <property type="term" value="P:pentose-phosphate shunt"/>
    <property type="evidence" value="ECO:0007669"/>
    <property type="project" value="UniProtKB-UniPathway"/>
</dbReference>
<dbReference type="EMBL" id="AFMD02000008">
    <property type="protein sequence ID" value="EMG24275.1"/>
    <property type="molecule type" value="Genomic_DNA"/>
</dbReference>
<keyword evidence="7" id="KW-0378">Hydrolase</keyword>
<accession>M3GFR9</accession>
<dbReference type="EC" id="3.1.1.31" evidence="5 7"/>
<dbReference type="AlphaFoldDB" id="M3GFR9"/>
<comment type="function">
    <text evidence="2 7">Hydrolysis of 6-phosphogluconolactone to 6-phosphogluconate.</text>
</comment>
<sequence>MHIIEFSNERDFLDHCLDRIKEISANKIQTKSSFHIVLTGGDTAKLLYSELKHLKTDWSKWFFYFGDERCVPKDHIDSNWLMAERVLFKFIPVNERQIFKIPGHLGPQRGALEYSESIKSISSFDLVLLGLGEDGHIASLFPGMDLTNEEDVIAIYDSPKLPKERVSLSLRKINLSDFILIIAKGRKKEEIIERIKMDEALPVTSLSSRKSVELCYFTIKFLTCTNKQTKSQKRIFK</sequence>
<evidence type="ECO:0000313" key="9">
    <source>
        <dbReference type="EMBL" id="EMG24275.1"/>
    </source>
</evidence>
<dbReference type="Pfam" id="PF01182">
    <property type="entry name" value="Glucosamine_iso"/>
    <property type="match status" value="1"/>
</dbReference>